<dbReference type="AlphaFoldDB" id="A0AAX3LTG3"/>
<sequence>MITAAFEALDENLSAALSSAFAEPALLRPRVCTQYTERSTDPDRPEAMTYGIFSAGPTQEDLRGQARGGQMSGTTKLSTAAAEFWIAKPQIDQLPWLPITGDAVVLTARSGQPIYAISRVATSDLGDLTLILVREDNLS</sequence>
<protein>
    <submittedName>
        <fullName evidence="1">Uncharacterized protein</fullName>
    </submittedName>
</protein>
<organism evidence="1 2">
    <name type="scientific">Sulfitobacter faviae</name>
    <dbReference type="NCBI Taxonomy" id="1775881"/>
    <lineage>
        <taxon>Bacteria</taxon>
        <taxon>Pseudomonadati</taxon>
        <taxon>Pseudomonadota</taxon>
        <taxon>Alphaproteobacteria</taxon>
        <taxon>Rhodobacterales</taxon>
        <taxon>Roseobacteraceae</taxon>
        <taxon>Sulfitobacter</taxon>
    </lineage>
</organism>
<accession>A0AAX3LTG3</accession>
<reference evidence="1" key="1">
    <citation type="submission" date="2023-01" db="EMBL/GenBank/DDBJ databases">
        <title>Comparative genomic analysis of cold water coral derived Sulfitobacter faviae: insights into their metabolism and habitat adaptation.</title>
        <authorList>
            <person name="Guo Y."/>
            <person name="Lin S."/>
            <person name="Huang Z."/>
            <person name="Tang K."/>
            <person name="Wang X."/>
        </authorList>
    </citation>
    <scope>NUCLEOTIDE SEQUENCE</scope>
    <source>
        <strain evidence="1">SCSIO W_1865</strain>
    </source>
</reference>
<gene>
    <name evidence="1" type="ORF">PL336_07030</name>
</gene>
<proteinExistence type="predicted"/>
<evidence type="ECO:0000313" key="2">
    <source>
        <dbReference type="Proteomes" id="UP001210770"/>
    </source>
</evidence>
<name>A0AAX3LTG3_9RHOB</name>
<dbReference type="Proteomes" id="UP001210770">
    <property type="component" value="Chromosome"/>
</dbReference>
<dbReference type="EMBL" id="CP116423">
    <property type="protein sequence ID" value="WCE71576.1"/>
    <property type="molecule type" value="Genomic_DNA"/>
</dbReference>
<dbReference type="RefSeq" id="WP_271689729.1">
    <property type="nucleotide sequence ID" value="NZ_CP116423.1"/>
</dbReference>
<evidence type="ECO:0000313" key="1">
    <source>
        <dbReference type="EMBL" id="WCE71576.1"/>
    </source>
</evidence>